<accession>A0A3N0D119</accession>
<dbReference type="PANTHER" id="PTHR10545">
    <property type="entry name" value="DIAMINE N-ACETYLTRANSFERASE"/>
    <property type="match status" value="1"/>
</dbReference>
<sequence length="147" mass="17354">MNIRFAKKKDLPQIVDLCKQHAEYEHSEYNKKDKEKLLYESVFGEFPALKCLVVVRKNIIVGYATYMKQFSTWEASSYIYLDCLFLIEETRGQGLGTILMEKIKECAKIENCNRIQWQTPDFNKKAIRFYQKIGGISKTKERFCMNI</sequence>
<feature type="domain" description="N-acetyltransferase" evidence="4">
    <location>
        <begin position="1"/>
        <end position="147"/>
    </location>
</feature>
<dbReference type="InterPro" id="IPR051016">
    <property type="entry name" value="Diverse_Substrate_AcTransf"/>
</dbReference>
<evidence type="ECO:0000256" key="2">
    <source>
        <dbReference type="ARBA" id="ARBA00022679"/>
    </source>
</evidence>
<dbReference type="OrthoDB" id="9805924at2"/>
<dbReference type="Pfam" id="PF00583">
    <property type="entry name" value="Acetyltransf_1"/>
    <property type="match status" value="1"/>
</dbReference>
<name>A0A3N0D119_SINP1</name>
<evidence type="ECO:0000259" key="4">
    <source>
        <dbReference type="PROSITE" id="PS51186"/>
    </source>
</evidence>
<keyword evidence="6" id="KW-1185">Reference proteome</keyword>
<comment type="similarity">
    <text evidence="1">Belongs to the acetyltransferase family.</text>
</comment>
<dbReference type="GO" id="GO:0008080">
    <property type="term" value="F:N-acetyltransferase activity"/>
    <property type="evidence" value="ECO:0007669"/>
    <property type="project" value="UniProtKB-ARBA"/>
</dbReference>
<dbReference type="CDD" id="cd04301">
    <property type="entry name" value="NAT_SF"/>
    <property type="match status" value="1"/>
</dbReference>
<keyword evidence="2 5" id="KW-0808">Transferase</keyword>
<keyword evidence="3" id="KW-0012">Acyltransferase</keyword>
<dbReference type="AlphaFoldDB" id="A0A3N0D119"/>
<organism evidence="5 6">
    <name type="scientific">Sinomicrobium pectinilyticum</name>
    <dbReference type="NCBI Taxonomy" id="1084421"/>
    <lineage>
        <taxon>Bacteria</taxon>
        <taxon>Pseudomonadati</taxon>
        <taxon>Bacteroidota</taxon>
        <taxon>Flavobacteriia</taxon>
        <taxon>Flavobacteriales</taxon>
        <taxon>Flavobacteriaceae</taxon>
        <taxon>Sinomicrobium</taxon>
    </lineage>
</organism>
<dbReference type="PANTHER" id="PTHR10545:SF29">
    <property type="entry name" value="GH14572P-RELATED"/>
    <property type="match status" value="1"/>
</dbReference>
<dbReference type="Proteomes" id="UP000267469">
    <property type="component" value="Unassembled WGS sequence"/>
</dbReference>
<reference evidence="5 6" key="1">
    <citation type="submission" date="2018-10" db="EMBL/GenBank/DDBJ databases">
        <title>Sinomicrobium pectinilyticum sp. nov., a pectinase-producing bacterium isolated from alkaline and saline soil, and emended description of the genus Sinomicrobium.</title>
        <authorList>
            <person name="Cheng B."/>
            <person name="Li C."/>
            <person name="Lai Q."/>
            <person name="Du M."/>
            <person name="Shao Z."/>
            <person name="Xu P."/>
            <person name="Yang C."/>
        </authorList>
    </citation>
    <scope>NUCLEOTIDE SEQUENCE [LARGE SCALE GENOMIC DNA]</scope>
    <source>
        <strain evidence="5 6">5DNS001</strain>
    </source>
</reference>
<evidence type="ECO:0000256" key="3">
    <source>
        <dbReference type="ARBA" id="ARBA00023315"/>
    </source>
</evidence>
<dbReference type="EMBL" id="RJTM01000180">
    <property type="protein sequence ID" value="RNL69261.1"/>
    <property type="molecule type" value="Genomic_DNA"/>
</dbReference>
<dbReference type="Gene3D" id="3.40.630.30">
    <property type="match status" value="1"/>
</dbReference>
<dbReference type="PROSITE" id="PS51186">
    <property type="entry name" value="GNAT"/>
    <property type="match status" value="1"/>
</dbReference>
<evidence type="ECO:0000256" key="1">
    <source>
        <dbReference type="ARBA" id="ARBA00008694"/>
    </source>
</evidence>
<protein>
    <submittedName>
        <fullName evidence="5">GNAT family N-acetyltransferase</fullName>
    </submittedName>
</protein>
<comment type="caution">
    <text evidence="5">The sequence shown here is derived from an EMBL/GenBank/DDBJ whole genome shotgun (WGS) entry which is preliminary data.</text>
</comment>
<dbReference type="RefSeq" id="WP_123218230.1">
    <property type="nucleotide sequence ID" value="NZ_RJTM01000180.1"/>
</dbReference>
<dbReference type="InterPro" id="IPR016181">
    <property type="entry name" value="Acyl_CoA_acyltransferase"/>
</dbReference>
<proteinExistence type="inferred from homology"/>
<gene>
    <name evidence="5" type="ORF">ED312_22295</name>
</gene>
<dbReference type="FunFam" id="3.40.630.30:FF:000064">
    <property type="entry name" value="GNAT family acetyltransferase"/>
    <property type="match status" value="1"/>
</dbReference>
<dbReference type="InterPro" id="IPR000182">
    <property type="entry name" value="GNAT_dom"/>
</dbReference>
<evidence type="ECO:0000313" key="5">
    <source>
        <dbReference type="EMBL" id="RNL69261.1"/>
    </source>
</evidence>
<evidence type="ECO:0000313" key="6">
    <source>
        <dbReference type="Proteomes" id="UP000267469"/>
    </source>
</evidence>
<dbReference type="SUPFAM" id="SSF55729">
    <property type="entry name" value="Acyl-CoA N-acyltransferases (Nat)"/>
    <property type="match status" value="1"/>
</dbReference>